<evidence type="ECO:0000256" key="1">
    <source>
        <dbReference type="ARBA" id="ARBA00004167"/>
    </source>
</evidence>
<dbReference type="Gene3D" id="1.10.630.10">
    <property type="entry name" value="Cytochrome P450"/>
    <property type="match status" value="1"/>
</dbReference>
<evidence type="ECO:0000256" key="6">
    <source>
        <dbReference type="ARBA" id="ARBA00022989"/>
    </source>
</evidence>
<evidence type="ECO:0000256" key="3">
    <source>
        <dbReference type="ARBA" id="ARBA00022617"/>
    </source>
</evidence>
<keyword evidence="7 8" id="KW-0408">Iron</keyword>
<dbReference type="EMBL" id="QGKV02002055">
    <property type="protein sequence ID" value="KAF3496799.1"/>
    <property type="molecule type" value="Genomic_DNA"/>
</dbReference>
<accession>A0ABQ7AG94</accession>
<keyword evidence="6" id="KW-0472">Membrane</keyword>
<evidence type="ECO:0000256" key="8">
    <source>
        <dbReference type="RuleBase" id="RU000461"/>
    </source>
</evidence>
<evidence type="ECO:0000256" key="2">
    <source>
        <dbReference type="ARBA" id="ARBA00010617"/>
    </source>
</evidence>
<keyword evidence="4" id="KW-0812">Transmembrane</keyword>
<dbReference type="InterPro" id="IPR002403">
    <property type="entry name" value="Cyt_P450_E_grp-IV"/>
</dbReference>
<name>A0ABQ7AG94_BRACR</name>
<gene>
    <name evidence="9" type="ORF">DY000_02057794</name>
</gene>
<dbReference type="InterPro" id="IPR017972">
    <property type="entry name" value="Cyt_P450_CS"/>
</dbReference>
<evidence type="ECO:0000313" key="9">
    <source>
        <dbReference type="EMBL" id="KAF3496799.1"/>
    </source>
</evidence>
<dbReference type="SUPFAM" id="SSF48264">
    <property type="entry name" value="Cytochrome P450"/>
    <property type="match status" value="1"/>
</dbReference>
<evidence type="ECO:0000256" key="4">
    <source>
        <dbReference type="ARBA" id="ARBA00022692"/>
    </source>
</evidence>
<comment type="subcellular location">
    <subcellularLocation>
        <location evidence="1">Membrane</location>
        <topology evidence="1">Single-pass membrane protein</topology>
    </subcellularLocation>
</comment>
<dbReference type="Pfam" id="PF00067">
    <property type="entry name" value="p450"/>
    <property type="match status" value="1"/>
</dbReference>
<dbReference type="InterPro" id="IPR036396">
    <property type="entry name" value="Cyt_P450_sf"/>
</dbReference>
<dbReference type="Proteomes" id="UP000266723">
    <property type="component" value="Unassembled WGS sequence"/>
</dbReference>
<dbReference type="PRINTS" id="PR00465">
    <property type="entry name" value="EP450IV"/>
</dbReference>
<evidence type="ECO:0000313" key="10">
    <source>
        <dbReference type="Proteomes" id="UP000266723"/>
    </source>
</evidence>
<keyword evidence="8" id="KW-0560">Oxidoreductase</keyword>
<protein>
    <recommendedName>
        <fullName evidence="11">Cytochrome P450</fullName>
    </recommendedName>
</protein>
<dbReference type="PANTHER" id="PTHR24286">
    <property type="entry name" value="CYTOCHROME P450 26"/>
    <property type="match status" value="1"/>
</dbReference>
<comment type="similarity">
    <text evidence="2 8">Belongs to the cytochrome P450 family.</text>
</comment>
<organism evidence="9 10">
    <name type="scientific">Brassica cretica</name>
    <name type="common">Mustard</name>
    <dbReference type="NCBI Taxonomy" id="69181"/>
    <lineage>
        <taxon>Eukaryota</taxon>
        <taxon>Viridiplantae</taxon>
        <taxon>Streptophyta</taxon>
        <taxon>Embryophyta</taxon>
        <taxon>Tracheophyta</taxon>
        <taxon>Spermatophyta</taxon>
        <taxon>Magnoliopsida</taxon>
        <taxon>eudicotyledons</taxon>
        <taxon>Gunneridae</taxon>
        <taxon>Pentapetalae</taxon>
        <taxon>rosids</taxon>
        <taxon>malvids</taxon>
        <taxon>Brassicales</taxon>
        <taxon>Brassicaceae</taxon>
        <taxon>Brassiceae</taxon>
        <taxon>Brassica</taxon>
    </lineage>
</organism>
<keyword evidence="10" id="KW-1185">Reference proteome</keyword>
<keyword evidence="5 8" id="KW-0479">Metal-binding</keyword>
<keyword evidence="3 8" id="KW-0349">Heme</keyword>
<keyword evidence="6" id="KW-1133">Transmembrane helix</keyword>
<proteinExistence type="inferred from homology"/>
<evidence type="ECO:0000256" key="7">
    <source>
        <dbReference type="ARBA" id="ARBA00023004"/>
    </source>
</evidence>
<reference evidence="9 10" key="1">
    <citation type="journal article" date="2020" name="BMC Genomics">
        <title>Intraspecific diversification of the crop wild relative Brassica cretica Lam. using demographic model selection.</title>
        <authorList>
            <person name="Kioukis A."/>
            <person name="Michalopoulou V.A."/>
            <person name="Briers L."/>
            <person name="Pirintsos S."/>
            <person name="Studholme D.J."/>
            <person name="Pavlidis P."/>
            <person name="Sarris P.F."/>
        </authorList>
    </citation>
    <scope>NUCLEOTIDE SEQUENCE [LARGE SCALE GENOMIC DNA]</scope>
    <source>
        <strain evidence="10">cv. PFS-1207/04</strain>
    </source>
</reference>
<dbReference type="PANTHER" id="PTHR24286:SF11">
    <property type="entry name" value="CYTOCHROME P450, FAMILY 87, SUBFAMILY A, POLYPEPTIDE 2"/>
    <property type="match status" value="1"/>
</dbReference>
<keyword evidence="8" id="KW-0503">Monooxygenase</keyword>
<dbReference type="InterPro" id="IPR001128">
    <property type="entry name" value="Cyt_P450"/>
</dbReference>
<evidence type="ECO:0000256" key="5">
    <source>
        <dbReference type="ARBA" id="ARBA00022723"/>
    </source>
</evidence>
<evidence type="ECO:0008006" key="11">
    <source>
        <dbReference type="Google" id="ProtNLM"/>
    </source>
</evidence>
<dbReference type="PROSITE" id="PS00086">
    <property type="entry name" value="CYTOCHROME_P450"/>
    <property type="match status" value="1"/>
</dbReference>
<sequence>MVCPPAVHLNPDKYEDPLVFNPSRWEESKSNNASKHFMAFGGGMRFCVGTDFTKLQMAVFLHSLVTKYRWEEIKGGNILRTPGLQFPNGYHVKLHKKVA</sequence>
<comment type="caution">
    <text evidence="9">The sequence shown here is derived from an EMBL/GenBank/DDBJ whole genome shotgun (WGS) entry which is preliminary data.</text>
</comment>